<dbReference type="InterPro" id="IPR011096">
    <property type="entry name" value="FTP_domain"/>
</dbReference>
<feature type="chain" id="PRO_5039759979" description="Neutral metalloproteinase" evidence="10">
    <location>
        <begin position="21"/>
        <end position="514"/>
    </location>
</feature>
<dbReference type="GO" id="GO:0004222">
    <property type="term" value="F:metalloendopeptidase activity"/>
    <property type="evidence" value="ECO:0007669"/>
    <property type="project" value="UniProtKB-UniRule"/>
</dbReference>
<evidence type="ECO:0000256" key="4">
    <source>
        <dbReference type="ARBA" id="ARBA00022723"/>
    </source>
</evidence>
<dbReference type="Gene3D" id="1.10.390.10">
    <property type="entry name" value="Neutral Protease Domain 2"/>
    <property type="match status" value="1"/>
</dbReference>
<feature type="active site" evidence="9">
    <location>
        <position position="355"/>
    </location>
</feature>
<evidence type="ECO:0000256" key="8">
    <source>
        <dbReference type="ARBA" id="ARBA00023049"/>
    </source>
</evidence>
<keyword evidence="15" id="KW-1185">Reference proteome</keyword>
<dbReference type="SUPFAM" id="SSF55486">
    <property type="entry name" value="Metalloproteases ('zincins'), catalytic domain"/>
    <property type="match status" value="1"/>
</dbReference>
<keyword evidence="4" id="KW-0479">Metal-binding</keyword>
<evidence type="ECO:0000259" key="11">
    <source>
        <dbReference type="Pfam" id="PF01447"/>
    </source>
</evidence>
<dbReference type="Pfam" id="PF07504">
    <property type="entry name" value="FTP"/>
    <property type="match status" value="1"/>
</dbReference>
<accession>A0A074LMT3</accession>
<evidence type="ECO:0000256" key="2">
    <source>
        <dbReference type="ARBA" id="ARBA00009388"/>
    </source>
</evidence>
<keyword evidence="5 10" id="KW-0732">Signal</keyword>
<evidence type="ECO:0000259" key="13">
    <source>
        <dbReference type="Pfam" id="PF07504"/>
    </source>
</evidence>
<evidence type="ECO:0000256" key="10">
    <source>
        <dbReference type="RuleBase" id="RU366073"/>
    </source>
</evidence>
<evidence type="ECO:0000256" key="3">
    <source>
        <dbReference type="ARBA" id="ARBA00022670"/>
    </source>
</evidence>
<dbReference type="GO" id="GO:0005576">
    <property type="term" value="C:extracellular region"/>
    <property type="evidence" value="ECO:0007669"/>
    <property type="project" value="UniProtKB-SubCell"/>
</dbReference>
<dbReference type="InterPro" id="IPR027268">
    <property type="entry name" value="Peptidase_M4/M1_CTD_sf"/>
</dbReference>
<keyword evidence="7 10" id="KW-0862">Zinc</keyword>
<evidence type="ECO:0000259" key="12">
    <source>
        <dbReference type="Pfam" id="PF02868"/>
    </source>
</evidence>
<organism evidence="14 15">
    <name type="scientific">Tumebacillus flagellatus</name>
    <dbReference type="NCBI Taxonomy" id="1157490"/>
    <lineage>
        <taxon>Bacteria</taxon>
        <taxon>Bacillati</taxon>
        <taxon>Bacillota</taxon>
        <taxon>Bacilli</taxon>
        <taxon>Bacillales</taxon>
        <taxon>Alicyclobacillaceae</taxon>
        <taxon>Tumebacillus</taxon>
    </lineage>
</organism>
<dbReference type="GO" id="GO:0046872">
    <property type="term" value="F:metal ion binding"/>
    <property type="evidence" value="ECO:0007669"/>
    <property type="project" value="UniProtKB-UniRule"/>
</dbReference>
<feature type="signal peptide" evidence="10">
    <location>
        <begin position="1"/>
        <end position="20"/>
    </location>
</feature>
<comment type="caution">
    <text evidence="14">The sequence shown here is derived from an EMBL/GenBank/DDBJ whole genome shotgun (WGS) entry which is preliminary data.</text>
</comment>
<evidence type="ECO:0000256" key="5">
    <source>
        <dbReference type="ARBA" id="ARBA00022729"/>
    </source>
</evidence>
<feature type="domain" description="Peptidase M4" evidence="11">
    <location>
        <begin position="218"/>
        <end position="362"/>
    </location>
</feature>
<comment type="subcellular location">
    <subcellularLocation>
        <location evidence="10">Secreted</location>
    </subcellularLocation>
</comment>
<keyword evidence="3 10" id="KW-0645">Protease</keyword>
<dbReference type="InterPro" id="IPR013856">
    <property type="entry name" value="Peptidase_M4_domain"/>
</dbReference>
<dbReference type="InterPro" id="IPR001570">
    <property type="entry name" value="Peptidase_M4_C_domain"/>
</dbReference>
<dbReference type="RefSeq" id="WP_038087689.1">
    <property type="nucleotide sequence ID" value="NZ_JMIR01000012.1"/>
</dbReference>
<comment type="similarity">
    <text evidence="2 10">Belongs to the peptidase M4 family.</text>
</comment>
<feature type="active site" description="Proton donor" evidence="9">
    <location>
        <position position="438"/>
    </location>
</feature>
<dbReference type="AlphaFoldDB" id="A0A074LMT3"/>
<gene>
    <name evidence="14" type="ORF">EL26_10685</name>
</gene>
<protein>
    <recommendedName>
        <fullName evidence="10">Neutral metalloproteinase</fullName>
        <ecNumber evidence="10">3.4.24.-</ecNumber>
    </recommendedName>
</protein>
<comment type="cofactor">
    <cofactor evidence="1 10">
        <name>Zn(2+)</name>
        <dbReference type="ChEBI" id="CHEBI:29105"/>
    </cofactor>
</comment>
<evidence type="ECO:0000256" key="7">
    <source>
        <dbReference type="ARBA" id="ARBA00022833"/>
    </source>
</evidence>
<reference evidence="14 15" key="1">
    <citation type="journal article" date="2013" name="Int. J. Syst. Evol. Microbiol.">
        <title>Tumebacillus flagellatus sp. nov., an alpha-amylase/pullulanase-producing bacterium isolated from cassava wastewater.</title>
        <authorList>
            <person name="Wang Q."/>
            <person name="Xie N."/>
            <person name="Qin Y."/>
            <person name="Shen N."/>
            <person name="Zhu J."/>
            <person name="Mi H."/>
            <person name="Huang R."/>
        </authorList>
    </citation>
    <scope>NUCLEOTIDE SEQUENCE [LARGE SCALE GENOMIC DNA]</scope>
    <source>
        <strain evidence="14 15">GST4</strain>
    </source>
</reference>
<keyword evidence="6 10" id="KW-0378">Hydrolase</keyword>
<dbReference type="GO" id="GO:0006508">
    <property type="term" value="P:proteolysis"/>
    <property type="evidence" value="ECO:0007669"/>
    <property type="project" value="UniProtKB-KW"/>
</dbReference>
<evidence type="ECO:0000256" key="9">
    <source>
        <dbReference type="PIRSR" id="PIRSR623612-1"/>
    </source>
</evidence>
<keyword evidence="8 10" id="KW-0482">Metalloprotease</keyword>
<dbReference type="InterPro" id="IPR050728">
    <property type="entry name" value="Zinc_Metalloprotease_M4"/>
</dbReference>
<name>A0A074LMT3_9BACL</name>
<dbReference type="EC" id="3.4.24.-" evidence="10"/>
<evidence type="ECO:0000256" key="1">
    <source>
        <dbReference type="ARBA" id="ARBA00001947"/>
    </source>
</evidence>
<dbReference type="OrthoDB" id="291295at2"/>
<feature type="domain" description="Peptidase M4 C-terminal" evidence="12">
    <location>
        <begin position="365"/>
        <end position="513"/>
    </location>
</feature>
<evidence type="ECO:0000313" key="14">
    <source>
        <dbReference type="EMBL" id="KEO83431.1"/>
    </source>
</evidence>
<dbReference type="PANTHER" id="PTHR33794">
    <property type="entry name" value="BACILLOLYSIN"/>
    <property type="match status" value="1"/>
</dbReference>
<dbReference type="PANTHER" id="PTHR33794:SF1">
    <property type="entry name" value="BACILLOLYSIN"/>
    <property type="match status" value="1"/>
</dbReference>
<dbReference type="PRINTS" id="PR00730">
    <property type="entry name" value="THERMOLYSIN"/>
</dbReference>
<dbReference type="EMBL" id="JMIR01000012">
    <property type="protein sequence ID" value="KEO83431.1"/>
    <property type="molecule type" value="Genomic_DNA"/>
</dbReference>
<dbReference type="Proteomes" id="UP000027931">
    <property type="component" value="Unassembled WGS sequence"/>
</dbReference>
<evidence type="ECO:0000256" key="6">
    <source>
        <dbReference type="ARBA" id="ARBA00022801"/>
    </source>
</evidence>
<dbReference type="eggNOG" id="COG3227">
    <property type="taxonomic scope" value="Bacteria"/>
</dbReference>
<dbReference type="CDD" id="cd09597">
    <property type="entry name" value="M4_TLP"/>
    <property type="match status" value="1"/>
</dbReference>
<feature type="domain" description="FTP" evidence="13">
    <location>
        <begin position="78"/>
        <end position="126"/>
    </location>
</feature>
<dbReference type="STRING" id="1157490.EL26_10685"/>
<dbReference type="Pfam" id="PF02868">
    <property type="entry name" value="Peptidase_M4_C"/>
    <property type="match status" value="1"/>
</dbReference>
<dbReference type="Pfam" id="PF01447">
    <property type="entry name" value="Peptidase_M4"/>
    <property type="match status" value="1"/>
</dbReference>
<dbReference type="MEROPS" id="M04.021"/>
<dbReference type="Gene3D" id="3.10.170.10">
    <property type="match status" value="1"/>
</dbReference>
<evidence type="ECO:0000313" key="15">
    <source>
        <dbReference type="Proteomes" id="UP000027931"/>
    </source>
</evidence>
<dbReference type="InterPro" id="IPR023612">
    <property type="entry name" value="Peptidase_M4"/>
</dbReference>
<keyword evidence="10" id="KW-0964">Secreted</keyword>
<comment type="function">
    <text evidence="10">Extracellular zinc metalloprotease.</text>
</comment>
<dbReference type="Gene3D" id="3.10.450.490">
    <property type="match status" value="1"/>
</dbReference>
<sequence>MNKKLVTTLVMSSLVASAFAIHAGAAPADKQVLKSENGKVHNVVGNLGKVSGSTAEERALNALDRVKADFGFAKAAGSFKAKESHVDELGTAHTKLNNVINGIDVFGQQMIVHEKNGDVAGVTGTYQALVPNAAKASIESIVAIDKALAETGVSETTHTLTGALDAQLTYLPVGDKAVLTYKVSVNALGDTPVRSDVFVNAVDGSIVKTIDKVEHVVGTGIGVKGDIKSINTTLRSGAYYLEDTTKPMTGMIRTRDMKNKTMLIYAMTDADNKWDTTYQRAAVDAHYYAGQVYDWYKNNVNRNSIDDKGMSIESLVHYSKNYNNAFWDGAEMVYGDGDQVNFTYFSGAVDVIGHELTHGVTEKTSNLVYQGQSGALNESWSDAMGAVIEGNNWLMGEDIVLPAYGYSAFRSMQDPTIFGDPDHMSKYVNTTSDNGGVHTNSGIPNKAFYNFATAIGSRAIAGKVWYTADRDYMTSTTNFSGARAATLQAVAALYGSTSSYYSALQTAWSDVGVN</sequence>
<proteinExistence type="inferred from homology"/>